<proteinExistence type="predicted"/>
<sequence>MDHRLDGRFGDESAACRDEQTQQERPSACPDGAEKYWGSPLFSMLGKRPAAREVPLAAPAQASDNRMAVTRNHSQSGQSVRLCTSRAHDPCPGFLSFLN</sequence>
<protein>
    <submittedName>
        <fullName evidence="2">Uncharacterized protein</fullName>
    </submittedName>
</protein>
<dbReference type="EMBL" id="CP018477">
    <property type="protein sequence ID" value="ASV73345.1"/>
    <property type="molecule type" value="Genomic_DNA"/>
</dbReference>
<keyword evidence="3" id="KW-1185">Reference proteome</keyword>
<feature type="region of interest" description="Disordered" evidence="1">
    <location>
        <begin position="1"/>
        <end position="33"/>
    </location>
</feature>
<evidence type="ECO:0000313" key="3">
    <source>
        <dbReference type="Proteomes" id="UP000215086"/>
    </source>
</evidence>
<dbReference type="AlphaFoldDB" id="A0A286RBM0"/>
<dbReference type="KEGG" id="ttf:THTE_0743"/>
<feature type="compositionally biased region" description="Basic and acidic residues" evidence="1">
    <location>
        <begin position="1"/>
        <end position="22"/>
    </location>
</feature>
<gene>
    <name evidence="2" type="ORF">THTE_0743</name>
</gene>
<accession>A0A286RBM0</accession>
<reference evidence="2 3" key="1">
    <citation type="journal article" name="Front. Microbiol.">
        <title>Sugar Metabolism of the First Thermophilic Planctomycete Thermogutta terrifontis: Comparative Genomic and Transcriptomic Approaches.</title>
        <authorList>
            <person name="Elcheninov A.G."/>
            <person name="Menzel P."/>
            <person name="Gudbergsdottir S.R."/>
            <person name="Slesarev A.I."/>
            <person name="Kadnikov V.V."/>
            <person name="Krogh A."/>
            <person name="Bonch-Osmolovskaya E.A."/>
            <person name="Peng X."/>
            <person name="Kublanov I.V."/>
        </authorList>
    </citation>
    <scope>NUCLEOTIDE SEQUENCE [LARGE SCALE GENOMIC DNA]</scope>
    <source>
        <strain evidence="2 3">R1</strain>
    </source>
</reference>
<evidence type="ECO:0000256" key="1">
    <source>
        <dbReference type="SAM" id="MobiDB-lite"/>
    </source>
</evidence>
<dbReference type="Proteomes" id="UP000215086">
    <property type="component" value="Chromosome"/>
</dbReference>
<name>A0A286RBM0_9BACT</name>
<evidence type="ECO:0000313" key="2">
    <source>
        <dbReference type="EMBL" id="ASV73345.1"/>
    </source>
</evidence>
<organism evidence="2 3">
    <name type="scientific">Thermogutta terrifontis</name>
    <dbReference type="NCBI Taxonomy" id="1331910"/>
    <lineage>
        <taxon>Bacteria</taxon>
        <taxon>Pseudomonadati</taxon>
        <taxon>Planctomycetota</taxon>
        <taxon>Planctomycetia</taxon>
        <taxon>Pirellulales</taxon>
        <taxon>Thermoguttaceae</taxon>
        <taxon>Thermogutta</taxon>
    </lineage>
</organism>